<keyword evidence="1" id="KW-1133">Transmembrane helix</keyword>
<dbReference type="Proteomes" id="UP000054408">
    <property type="component" value="Unassembled WGS sequence"/>
</dbReference>
<keyword evidence="1" id="KW-0472">Membrane</keyword>
<accession>A0A0L0DQ48</accession>
<name>A0A0L0DQ48_THETB</name>
<dbReference type="AlphaFoldDB" id="A0A0L0DQ48"/>
<reference evidence="2 3" key="1">
    <citation type="submission" date="2010-05" db="EMBL/GenBank/DDBJ databases">
        <title>The Genome Sequence of Thecamonas trahens ATCC 50062.</title>
        <authorList>
            <consortium name="The Broad Institute Genome Sequencing Platform"/>
            <person name="Russ C."/>
            <person name="Cuomo C."/>
            <person name="Shea T."/>
            <person name="Young S.K."/>
            <person name="Zeng Q."/>
            <person name="Koehrsen M."/>
            <person name="Haas B."/>
            <person name="Borodovsky M."/>
            <person name="Guigo R."/>
            <person name="Alvarado L."/>
            <person name="Berlin A."/>
            <person name="Bochicchio J."/>
            <person name="Borenstein D."/>
            <person name="Chapman S."/>
            <person name="Chen Z."/>
            <person name="Freedman E."/>
            <person name="Gellesch M."/>
            <person name="Goldberg J."/>
            <person name="Griggs A."/>
            <person name="Gujja S."/>
            <person name="Heilman E."/>
            <person name="Heiman D."/>
            <person name="Hepburn T."/>
            <person name="Howarth C."/>
            <person name="Jen D."/>
            <person name="Larson L."/>
            <person name="Mehta T."/>
            <person name="Park D."/>
            <person name="Pearson M."/>
            <person name="Roberts A."/>
            <person name="Saif S."/>
            <person name="Shenoy N."/>
            <person name="Sisk P."/>
            <person name="Stolte C."/>
            <person name="Sykes S."/>
            <person name="Thomson T."/>
            <person name="Walk T."/>
            <person name="White J."/>
            <person name="Yandava C."/>
            <person name="Burger G."/>
            <person name="Gray M.W."/>
            <person name="Holland P.W.H."/>
            <person name="King N."/>
            <person name="Lang F.B.F."/>
            <person name="Roger A.J."/>
            <person name="Ruiz-Trillo I."/>
            <person name="Lander E."/>
            <person name="Nusbaum C."/>
        </authorList>
    </citation>
    <scope>NUCLEOTIDE SEQUENCE [LARGE SCALE GENOMIC DNA]</scope>
    <source>
        <strain evidence="2 3">ATCC 50062</strain>
    </source>
</reference>
<keyword evidence="3" id="KW-1185">Reference proteome</keyword>
<proteinExistence type="predicted"/>
<gene>
    <name evidence="2" type="ORF">AMSG_01259</name>
</gene>
<protein>
    <submittedName>
        <fullName evidence="2">Uncharacterized protein</fullName>
    </submittedName>
</protein>
<keyword evidence="1" id="KW-0812">Transmembrane</keyword>
<sequence>MSEQPYEANKELASLFSVQKLLHSVQVYLVVPFIRLAYYLLRWWFGYSADALPLAFPTTRAYDVHKGRAL</sequence>
<dbReference type="EMBL" id="GL349437">
    <property type="protein sequence ID" value="KNC53548.1"/>
    <property type="molecule type" value="Genomic_DNA"/>
</dbReference>
<evidence type="ECO:0000256" key="1">
    <source>
        <dbReference type="SAM" id="Phobius"/>
    </source>
</evidence>
<feature type="transmembrane region" description="Helical" evidence="1">
    <location>
        <begin position="21"/>
        <end position="41"/>
    </location>
</feature>
<dbReference type="RefSeq" id="XP_013761867.1">
    <property type="nucleotide sequence ID" value="XM_013906413.1"/>
</dbReference>
<evidence type="ECO:0000313" key="2">
    <source>
        <dbReference type="EMBL" id="KNC53548.1"/>
    </source>
</evidence>
<organism evidence="2 3">
    <name type="scientific">Thecamonas trahens ATCC 50062</name>
    <dbReference type="NCBI Taxonomy" id="461836"/>
    <lineage>
        <taxon>Eukaryota</taxon>
        <taxon>Apusozoa</taxon>
        <taxon>Apusomonadida</taxon>
        <taxon>Apusomonadidae</taxon>
        <taxon>Thecamonas</taxon>
    </lineage>
</organism>
<dbReference type="GeneID" id="25561015"/>
<evidence type="ECO:0000313" key="3">
    <source>
        <dbReference type="Proteomes" id="UP000054408"/>
    </source>
</evidence>